<keyword evidence="2" id="KW-1185">Reference proteome</keyword>
<dbReference type="Proteomes" id="UP000441717">
    <property type="component" value="Unassembled WGS sequence"/>
</dbReference>
<dbReference type="AlphaFoldDB" id="A0A6N7IWC5"/>
<feature type="non-terminal residue" evidence="1">
    <location>
        <position position="22"/>
    </location>
</feature>
<gene>
    <name evidence="1" type="ORF">GFC01_18085</name>
</gene>
<name>A0A6N7IWC5_9FIRM</name>
<dbReference type="EMBL" id="WHYR01000202">
    <property type="protein sequence ID" value="MQL54121.1"/>
    <property type="molecule type" value="Genomic_DNA"/>
</dbReference>
<protein>
    <submittedName>
        <fullName evidence="1">Ribosome silencing factor RsfS</fullName>
    </submittedName>
</protein>
<evidence type="ECO:0000313" key="1">
    <source>
        <dbReference type="EMBL" id="MQL54121.1"/>
    </source>
</evidence>
<accession>A0A6N7IWC5</accession>
<organism evidence="1 2">
    <name type="scientific">Desulfofundulus thermobenzoicus</name>
    <dbReference type="NCBI Taxonomy" id="29376"/>
    <lineage>
        <taxon>Bacteria</taxon>
        <taxon>Bacillati</taxon>
        <taxon>Bacillota</taxon>
        <taxon>Clostridia</taxon>
        <taxon>Eubacteriales</taxon>
        <taxon>Peptococcaceae</taxon>
        <taxon>Desulfofundulus</taxon>
    </lineage>
</organism>
<comment type="caution">
    <text evidence="1">The sequence shown here is derived from an EMBL/GenBank/DDBJ whole genome shotgun (WGS) entry which is preliminary data.</text>
</comment>
<sequence>MDSSSILNVAAGACDDKRAEDI</sequence>
<reference evidence="1 2" key="1">
    <citation type="submission" date="2019-10" db="EMBL/GenBank/DDBJ databases">
        <title>Comparative genomics of sulfur disproportionating microorganisms.</title>
        <authorList>
            <person name="Ward L.M."/>
            <person name="Bertran E."/>
            <person name="Johnston D."/>
        </authorList>
    </citation>
    <scope>NUCLEOTIDE SEQUENCE [LARGE SCALE GENOMIC DNA]</scope>
    <source>
        <strain evidence="1 2">DSM 14055</strain>
    </source>
</reference>
<evidence type="ECO:0000313" key="2">
    <source>
        <dbReference type="Proteomes" id="UP000441717"/>
    </source>
</evidence>
<proteinExistence type="predicted"/>